<evidence type="ECO:0000313" key="2">
    <source>
        <dbReference type="Proteomes" id="UP001240697"/>
    </source>
</evidence>
<proteinExistence type="predicted"/>
<dbReference type="EMBL" id="CP125947">
    <property type="protein sequence ID" value="WHS64196.1"/>
    <property type="molecule type" value="Genomic_DNA"/>
</dbReference>
<dbReference type="Gene3D" id="1.10.30.50">
    <property type="match status" value="1"/>
</dbReference>
<accession>A0ABY8SPP9</accession>
<dbReference type="RefSeq" id="WP_283485341.1">
    <property type="nucleotide sequence ID" value="NZ_CP125947.1"/>
</dbReference>
<evidence type="ECO:0008006" key="3">
    <source>
        <dbReference type="Google" id="ProtNLM"/>
    </source>
</evidence>
<evidence type="ECO:0000313" key="1">
    <source>
        <dbReference type="EMBL" id="WHS64196.1"/>
    </source>
</evidence>
<keyword evidence="2" id="KW-1185">Reference proteome</keyword>
<name>A0ABY8SPP9_9BURK</name>
<gene>
    <name evidence="1" type="ORF">QMY55_17040</name>
</gene>
<organism evidence="1 2">
    <name type="scientific">Comamonas resistens</name>
    <dbReference type="NCBI Taxonomy" id="3046670"/>
    <lineage>
        <taxon>Bacteria</taxon>
        <taxon>Pseudomonadati</taxon>
        <taxon>Pseudomonadota</taxon>
        <taxon>Betaproteobacteria</taxon>
        <taxon>Burkholderiales</taxon>
        <taxon>Comamonadaceae</taxon>
        <taxon>Comamonas</taxon>
    </lineage>
</organism>
<protein>
    <recommendedName>
        <fullName evidence="3">TIGR02646 family protein</fullName>
    </recommendedName>
</protein>
<sequence>MRYIDSTRLRLPDGWLERAAAAKIAVENGANPDDYARIWRELKDGLANLFNDKCWYCEVSVPRSDNAVDHFRPKGRVRDAENEHRGYRWLAFEQSNFRYACTFCNSRRKDIEGDTAGGKADRFPLLDEARRVYEPGSVTGERPILVDPCEVGDWRLLGCRKENGKPCATSDIPEQRQRADISIEIYHLHHEPTCKLRHSEAVKLLGDIEEAKALFIATQSDALQEPAFKRVAARILKSIHVDSAFSGEMRFLLSGERDMAHSWIQTLLET</sequence>
<reference evidence="1 2" key="1">
    <citation type="submission" date="2023-05" db="EMBL/GenBank/DDBJ databases">
        <authorList>
            <person name="Yin Y."/>
            <person name="Lu Z."/>
        </authorList>
    </citation>
    <scope>NUCLEOTIDE SEQUENCE [LARGE SCALE GENOMIC DNA]</scope>
    <source>
        <strain evidence="1 2">ZM22</strain>
    </source>
</reference>
<dbReference type="Proteomes" id="UP001240697">
    <property type="component" value="Chromosome"/>
</dbReference>